<dbReference type="AlphaFoldDB" id="I7MJH7"/>
<dbReference type="RefSeq" id="XP_001016605.2">
    <property type="nucleotide sequence ID" value="XM_001016605.3"/>
</dbReference>
<dbReference type="InParanoid" id="I7MJH7"/>
<dbReference type="Proteomes" id="UP000009168">
    <property type="component" value="Unassembled WGS sequence"/>
</dbReference>
<dbReference type="GeneID" id="7823626"/>
<dbReference type="InterPro" id="IPR017920">
    <property type="entry name" value="COMM"/>
</dbReference>
<reference evidence="3" key="1">
    <citation type="journal article" date="2006" name="PLoS Biol.">
        <title>Macronuclear genome sequence of the ciliate Tetrahymena thermophila, a model eukaryote.</title>
        <authorList>
            <person name="Eisen J.A."/>
            <person name="Coyne R.S."/>
            <person name="Wu M."/>
            <person name="Wu D."/>
            <person name="Thiagarajan M."/>
            <person name="Wortman J.R."/>
            <person name="Badger J.H."/>
            <person name="Ren Q."/>
            <person name="Amedeo P."/>
            <person name="Jones K.M."/>
            <person name="Tallon L.J."/>
            <person name="Delcher A.L."/>
            <person name="Salzberg S.L."/>
            <person name="Silva J.C."/>
            <person name="Haas B.J."/>
            <person name="Majoros W.H."/>
            <person name="Farzad M."/>
            <person name="Carlton J.M."/>
            <person name="Smith R.K. Jr."/>
            <person name="Garg J."/>
            <person name="Pearlman R.E."/>
            <person name="Karrer K.M."/>
            <person name="Sun L."/>
            <person name="Manning G."/>
            <person name="Elde N.C."/>
            <person name="Turkewitz A.P."/>
            <person name="Asai D.J."/>
            <person name="Wilkes D.E."/>
            <person name="Wang Y."/>
            <person name="Cai H."/>
            <person name="Collins K."/>
            <person name="Stewart B.A."/>
            <person name="Lee S.R."/>
            <person name="Wilamowska K."/>
            <person name="Weinberg Z."/>
            <person name="Ruzzo W.L."/>
            <person name="Wloga D."/>
            <person name="Gaertig J."/>
            <person name="Frankel J."/>
            <person name="Tsao C.-C."/>
            <person name="Gorovsky M.A."/>
            <person name="Keeling P.J."/>
            <person name="Waller R.F."/>
            <person name="Patron N.J."/>
            <person name="Cherry J.M."/>
            <person name="Stover N.A."/>
            <person name="Krieger C.J."/>
            <person name="del Toro C."/>
            <person name="Ryder H.F."/>
            <person name="Williamson S.C."/>
            <person name="Barbeau R.A."/>
            <person name="Hamilton E.P."/>
            <person name="Orias E."/>
        </authorList>
    </citation>
    <scope>NUCLEOTIDE SEQUENCE [LARGE SCALE GENOMIC DNA]</scope>
    <source>
        <strain evidence="3">SB210</strain>
    </source>
</reference>
<dbReference type="EMBL" id="GG662693">
    <property type="protein sequence ID" value="EAR96360.2"/>
    <property type="molecule type" value="Genomic_DNA"/>
</dbReference>
<keyword evidence="3" id="KW-1185">Reference proteome</keyword>
<dbReference type="PROSITE" id="PS51269">
    <property type="entry name" value="COMM"/>
    <property type="match status" value="1"/>
</dbReference>
<dbReference type="OMA" id="EVIHDQF"/>
<accession>I7MJH7</accession>
<evidence type="ECO:0000313" key="3">
    <source>
        <dbReference type="Proteomes" id="UP000009168"/>
    </source>
</evidence>
<organism evidence="2 3">
    <name type="scientific">Tetrahymena thermophila (strain SB210)</name>
    <dbReference type="NCBI Taxonomy" id="312017"/>
    <lineage>
        <taxon>Eukaryota</taxon>
        <taxon>Sar</taxon>
        <taxon>Alveolata</taxon>
        <taxon>Ciliophora</taxon>
        <taxon>Intramacronucleata</taxon>
        <taxon>Oligohymenophorea</taxon>
        <taxon>Hymenostomatida</taxon>
        <taxon>Tetrahymenina</taxon>
        <taxon>Tetrahymenidae</taxon>
        <taxon>Tetrahymena</taxon>
    </lineage>
</organism>
<protein>
    <submittedName>
        <fullName evidence="2">HCaRG protein</fullName>
    </submittedName>
</protein>
<evidence type="ECO:0000259" key="1">
    <source>
        <dbReference type="PROSITE" id="PS51269"/>
    </source>
</evidence>
<dbReference type="KEGG" id="tet:TTHERM_00189290"/>
<evidence type="ECO:0000313" key="2">
    <source>
        <dbReference type="EMBL" id="EAR96360.2"/>
    </source>
</evidence>
<dbReference type="Pfam" id="PF07258">
    <property type="entry name" value="COMM_domain"/>
    <property type="match status" value="1"/>
</dbReference>
<dbReference type="OrthoDB" id="285244at2759"/>
<feature type="domain" description="COMM" evidence="1">
    <location>
        <begin position="127"/>
        <end position="195"/>
    </location>
</feature>
<sequence>MENFALNIDIIRGINISNKIPKALFIYIIEQIIKFTKNQNNEFEKTQLTELCLTEAPELKEEEVHSVLDSFVNISRFGSKKGLTAKNMQSFLKENTMIDEERMSIFVSLFQSQINEQNIVKMINLGKLIDMKWNVCSFLSDQKNKEINKIYVKLELTVQTSTGEVIHDQFALSLQEFKAFKEIISEISVVSEQYNV</sequence>
<gene>
    <name evidence="2" type="ORF">TTHERM_00189290</name>
</gene>
<proteinExistence type="predicted"/>
<dbReference type="HOGENOM" id="CLU_1404949_0_0_1"/>
<name>I7MJH7_TETTS</name>
<dbReference type="eggNOG" id="ENOG502R2SJ">
    <property type="taxonomic scope" value="Eukaryota"/>
</dbReference>